<reference evidence="1" key="1">
    <citation type="submission" date="2023-04" db="EMBL/GenBank/DDBJ databases">
        <authorList>
            <person name="Vijverberg K."/>
            <person name="Xiong W."/>
            <person name="Schranz E."/>
        </authorList>
    </citation>
    <scope>NUCLEOTIDE SEQUENCE</scope>
</reference>
<accession>A0AA36A2Y2</accession>
<gene>
    <name evidence="1" type="ORF">LSALG_LOCUS41465</name>
</gene>
<proteinExistence type="predicted"/>
<evidence type="ECO:0000313" key="2">
    <source>
        <dbReference type="Proteomes" id="UP001177003"/>
    </source>
</evidence>
<evidence type="ECO:0000313" key="1">
    <source>
        <dbReference type="EMBL" id="CAI9303003.1"/>
    </source>
</evidence>
<dbReference type="AlphaFoldDB" id="A0AA36A2Y2"/>
<dbReference type="Proteomes" id="UP001177003">
    <property type="component" value="Chromosome 9"/>
</dbReference>
<keyword evidence="2" id="KW-1185">Reference proteome</keyword>
<sequence>MSSYGRINQPGGHPDFPWNNFPRVLATKVLAQWNGRLALLKERRVHVSTEINWNWIEEVGLLEAIEPYLIQSYDGIQGWFVCTTWRTLFHIQDPVYNKLVVEHSFENQPFSA</sequence>
<organism evidence="1 2">
    <name type="scientific">Lactuca saligna</name>
    <name type="common">Willowleaf lettuce</name>
    <dbReference type="NCBI Taxonomy" id="75948"/>
    <lineage>
        <taxon>Eukaryota</taxon>
        <taxon>Viridiplantae</taxon>
        <taxon>Streptophyta</taxon>
        <taxon>Embryophyta</taxon>
        <taxon>Tracheophyta</taxon>
        <taxon>Spermatophyta</taxon>
        <taxon>Magnoliopsida</taxon>
        <taxon>eudicotyledons</taxon>
        <taxon>Gunneridae</taxon>
        <taxon>Pentapetalae</taxon>
        <taxon>asterids</taxon>
        <taxon>campanulids</taxon>
        <taxon>Asterales</taxon>
        <taxon>Asteraceae</taxon>
        <taxon>Cichorioideae</taxon>
        <taxon>Cichorieae</taxon>
        <taxon>Lactucinae</taxon>
        <taxon>Lactuca</taxon>
    </lineage>
</organism>
<dbReference type="EMBL" id="OX465085">
    <property type="protein sequence ID" value="CAI9303003.1"/>
    <property type="molecule type" value="Genomic_DNA"/>
</dbReference>
<protein>
    <submittedName>
        <fullName evidence="1">Uncharacterized protein</fullName>
    </submittedName>
</protein>
<name>A0AA36A2Y2_LACSI</name>